<evidence type="ECO:0000256" key="10">
    <source>
        <dbReference type="ARBA" id="ARBA00066767"/>
    </source>
</evidence>
<keyword evidence="2 15" id="KW-0963">Cytoplasm</keyword>
<evidence type="ECO:0000256" key="7">
    <source>
        <dbReference type="ARBA" id="ARBA00051538"/>
    </source>
</evidence>
<dbReference type="Proteomes" id="UP000223759">
    <property type="component" value="Unassembled WGS sequence"/>
</dbReference>
<reference evidence="16 17" key="1">
    <citation type="submission" date="2017-01" db="EMBL/GenBank/DDBJ databases">
        <authorList>
            <person name="Mah S.A."/>
            <person name="Swanson W.J."/>
            <person name="Moy G.W."/>
            <person name="Vacquier V.D."/>
        </authorList>
    </citation>
    <scope>NUCLEOTIDE SEQUENCE [LARGE SCALE GENOMIC DNA]</scope>
    <source>
        <strain evidence="16 17">M9</strain>
    </source>
</reference>
<keyword evidence="17" id="KW-1185">Reference proteome</keyword>
<dbReference type="SUPFAM" id="SSF55729">
    <property type="entry name" value="Acyl-CoA N-acyltransferases (Nat)"/>
    <property type="match status" value="1"/>
</dbReference>
<dbReference type="GO" id="GO:0008914">
    <property type="term" value="F:leucyl-tRNA--protein transferase activity"/>
    <property type="evidence" value="ECO:0007669"/>
    <property type="project" value="UniProtKB-UniRule"/>
</dbReference>
<dbReference type="Pfam" id="PF03588">
    <property type="entry name" value="Leu_Phe_trans"/>
    <property type="match status" value="1"/>
</dbReference>
<comment type="catalytic activity">
    <reaction evidence="6 15">
        <text>N-terminal L-arginyl-[protein] + L-leucyl-tRNA(Leu) = N-terminal L-leucyl-L-arginyl-[protein] + tRNA(Leu) + H(+)</text>
        <dbReference type="Rhea" id="RHEA:50416"/>
        <dbReference type="Rhea" id="RHEA-COMP:9613"/>
        <dbReference type="Rhea" id="RHEA-COMP:9622"/>
        <dbReference type="Rhea" id="RHEA-COMP:12672"/>
        <dbReference type="Rhea" id="RHEA-COMP:12673"/>
        <dbReference type="ChEBI" id="CHEBI:15378"/>
        <dbReference type="ChEBI" id="CHEBI:64719"/>
        <dbReference type="ChEBI" id="CHEBI:78442"/>
        <dbReference type="ChEBI" id="CHEBI:78494"/>
        <dbReference type="ChEBI" id="CHEBI:133044"/>
        <dbReference type="EC" id="2.3.2.6"/>
    </reaction>
</comment>
<keyword evidence="4 15" id="KW-0012">Acyltransferase</keyword>
<dbReference type="GO" id="GO:0030163">
    <property type="term" value="P:protein catabolic process"/>
    <property type="evidence" value="ECO:0007669"/>
    <property type="project" value="UniProtKB-UniRule"/>
</dbReference>
<proteinExistence type="inferred from homology"/>
<evidence type="ECO:0000256" key="6">
    <source>
        <dbReference type="ARBA" id="ARBA00050652"/>
    </source>
</evidence>
<dbReference type="EMBL" id="FTPK01000001">
    <property type="protein sequence ID" value="SIT65604.1"/>
    <property type="molecule type" value="Genomic_DNA"/>
</dbReference>
<dbReference type="InterPro" id="IPR016181">
    <property type="entry name" value="Acyl_CoA_acyltransferase"/>
</dbReference>
<evidence type="ECO:0000256" key="15">
    <source>
        <dbReference type="HAMAP-Rule" id="MF_00688"/>
    </source>
</evidence>
<evidence type="ECO:0000256" key="8">
    <source>
        <dbReference type="ARBA" id="ARBA00054043"/>
    </source>
</evidence>
<evidence type="ECO:0000256" key="13">
    <source>
        <dbReference type="ARBA" id="ARBA00077165"/>
    </source>
</evidence>
<dbReference type="InterPro" id="IPR042203">
    <property type="entry name" value="Leu/Phe-tRNA_Trfase_C"/>
</dbReference>
<evidence type="ECO:0000313" key="17">
    <source>
        <dbReference type="Proteomes" id="UP000223759"/>
    </source>
</evidence>
<dbReference type="InterPro" id="IPR042221">
    <property type="entry name" value="Leu/Phe-tRNA_Trfase_N"/>
</dbReference>
<evidence type="ECO:0000256" key="5">
    <source>
        <dbReference type="ARBA" id="ARBA00050607"/>
    </source>
</evidence>
<dbReference type="InterPro" id="IPR004616">
    <property type="entry name" value="Leu/Phe-tRNA_Trfase"/>
</dbReference>
<dbReference type="STRING" id="233100.SAMN05216526_0052"/>
<evidence type="ECO:0000256" key="9">
    <source>
        <dbReference type="ARBA" id="ARBA00061535"/>
    </source>
</evidence>
<protein>
    <recommendedName>
        <fullName evidence="11 15">Leucyl/phenylalanyl-tRNA--protein transferase</fullName>
        <ecNumber evidence="10 15">2.3.2.6</ecNumber>
    </recommendedName>
    <alternativeName>
        <fullName evidence="12 15">L/F-transferase</fullName>
    </alternativeName>
    <alternativeName>
        <fullName evidence="13 15">Leucyltransferase</fullName>
    </alternativeName>
    <alternativeName>
        <fullName evidence="14 15">Phenyalanyltransferase</fullName>
    </alternativeName>
</protein>
<dbReference type="PANTHER" id="PTHR30098:SF2">
    <property type="entry name" value="LEUCYL_PHENYLALANYL-TRNA--PROTEIN TRANSFERASE"/>
    <property type="match status" value="1"/>
</dbReference>
<name>A0A1R3VM78_9GAMM</name>
<sequence length="220" mass="24755">MKPITVLPPGEPMAAFPPVAQALDYPNGLLAMGGDLSPRRLMYAYRKGIFPWFSEDQPILWWCPDPRAVIVPQELHISRSLNRILKQERFSVTHNRSFAEVVAGCAAPRSADDGTWITPAMQQAYLELHAQGHAHSVEVWREGCLVGGLYGVAVDQVFCAESMFSRESNASKVALVHLCRHLIERRFALIDCQMPNEHLLRMGAKTLSRQKYLKILGEFN</sequence>
<keyword evidence="3 15" id="KW-0808">Transferase</keyword>
<evidence type="ECO:0000256" key="3">
    <source>
        <dbReference type="ARBA" id="ARBA00022679"/>
    </source>
</evidence>
<comment type="function">
    <text evidence="8 15">Functions in the N-end rule pathway of protein degradation where it conjugates Leu, Phe and, less efficiently, Met from aminoacyl-tRNAs to the N-termini of proteins containing an N-terminal arginine or lysine.</text>
</comment>
<dbReference type="EC" id="2.3.2.6" evidence="10 15"/>
<organism evidence="16 17">
    <name type="scientific">Ectothiorhodosinus mongolicus</name>
    <dbReference type="NCBI Taxonomy" id="233100"/>
    <lineage>
        <taxon>Bacteria</taxon>
        <taxon>Pseudomonadati</taxon>
        <taxon>Pseudomonadota</taxon>
        <taxon>Gammaproteobacteria</taxon>
        <taxon>Chromatiales</taxon>
        <taxon>Ectothiorhodospiraceae</taxon>
        <taxon>Ectothiorhodosinus</taxon>
    </lineage>
</organism>
<dbReference type="GO" id="GO:0005737">
    <property type="term" value="C:cytoplasm"/>
    <property type="evidence" value="ECO:0007669"/>
    <property type="project" value="UniProtKB-SubCell"/>
</dbReference>
<evidence type="ECO:0000256" key="2">
    <source>
        <dbReference type="ARBA" id="ARBA00022490"/>
    </source>
</evidence>
<comment type="catalytic activity">
    <reaction evidence="7 15">
        <text>N-terminal L-lysyl-[protein] + L-leucyl-tRNA(Leu) = N-terminal L-leucyl-L-lysyl-[protein] + tRNA(Leu) + H(+)</text>
        <dbReference type="Rhea" id="RHEA:12340"/>
        <dbReference type="Rhea" id="RHEA-COMP:9613"/>
        <dbReference type="Rhea" id="RHEA-COMP:9622"/>
        <dbReference type="Rhea" id="RHEA-COMP:12670"/>
        <dbReference type="Rhea" id="RHEA-COMP:12671"/>
        <dbReference type="ChEBI" id="CHEBI:15378"/>
        <dbReference type="ChEBI" id="CHEBI:65249"/>
        <dbReference type="ChEBI" id="CHEBI:78442"/>
        <dbReference type="ChEBI" id="CHEBI:78494"/>
        <dbReference type="ChEBI" id="CHEBI:133043"/>
        <dbReference type="EC" id="2.3.2.6"/>
    </reaction>
</comment>
<evidence type="ECO:0000256" key="11">
    <source>
        <dbReference type="ARBA" id="ARBA00074372"/>
    </source>
</evidence>
<evidence type="ECO:0000313" key="16">
    <source>
        <dbReference type="EMBL" id="SIT65604.1"/>
    </source>
</evidence>
<accession>A0A1R3VM78</accession>
<dbReference type="RefSeq" id="WP_200799792.1">
    <property type="nucleotide sequence ID" value="NZ_CP023018.1"/>
</dbReference>
<dbReference type="AlphaFoldDB" id="A0A1R3VM78"/>
<dbReference type="PANTHER" id="PTHR30098">
    <property type="entry name" value="LEUCYL/PHENYLALANYL-TRNA--PROTEIN TRANSFERASE"/>
    <property type="match status" value="1"/>
</dbReference>
<gene>
    <name evidence="15" type="primary">aat</name>
    <name evidence="16" type="ORF">SAMN05216526_0052</name>
</gene>
<comment type="subcellular location">
    <subcellularLocation>
        <location evidence="1 15">Cytoplasm</location>
    </subcellularLocation>
</comment>
<evidence type="ECO:0000256" key="1">
    <source>
        <dbReference type="ARBA" id="ARBA00004496"/>
    </source>
</evidence>
<dbReference type="Gene3D" id="3.30.70.3550">
    <property type="entry name" value="Leucyl/phenylalanyl-tRNA-protein transferase, N-terminal domain"/>
    <property type="match status" value="1"/>
</dbReference>
<dbReference type="Gene3D" id="3.40.630.70">
    <property type="entry name" value="Leucyl/phenylalanyl-tRNA-protein transferase, C-terminal domain"/>
    <property type="match status" value="1"/>
</dbReference>
<dbReference type="HAMAP" id="MF_00688">
    <property type="entry name" value="Leu_Phe_trans"/>
    <property type="match status" value="1"/>
</dbReference>
<evidence type="ECO:0000256" key="4">
    <source>
        <dbReference type="ARBA" id="ARBA00023315"/>
    </source>
</evidence>
<dbReference type="FunFam" id="3.30.70.3550:FF:000001">
    <property type="entry name" value="Leucyl/phenylalanyl-tRNA--protein transferase"/>
    <property type="match status" value="1"/>
</dbReference>
<evidence type="ECO:0000256" key="14">
    <source>
        <dbReference type="ARBA" id="ARBA00083640"/>
    </source>
</evidence>
<dbReference type="NCBIfam" id="TIGR00667">
    <property type="entry name" value="aat"/>
    <property type="match status" value="1"/>
</dbReference>
<comment type="similarity">
    <text evidence="9 15">Belongs to the L/F-transferase family.</text>
</comment>
<dbReference type="FunFam" id="3.40.630.70:FF:000001">
    <property type="entry name" value="Leucyl/phenylalanyl-tRNA--protein transferase"/>
    <property type="match status" value="1"/>
</dbReference>
<evidence type="ECO:0000256" key="12">
    <source>
        <dbReference type="ARBA" id="ARBA00077136"/>
    </source>
</evidence>
<comment type="catalytic activity">
    <reaction evidence="5 15">
        <text>L-phenylalanyl-tRNA(Phe) + an N-terminal L-alpha-aminoacyl-[protein] = an N-terminal L-phenylalanyl-L-alpha-aminoacyl-[protein] + tRNA(Phe)</text>
        <dbReference type="Rhea" id="RHEA:43632"/>
        <dbReference type="Rhea" id="RHEA-COMP:9668"/>
        <dbReference type="Rhea" id="RHEA-COMP:9699"/>
        <dbReference type="Rhea" id="RHEA-COMP:10636"/>
        <dbReference type="Rhea" id="RHEA-COMP:10637"/>
        <dbReference type="ChEBI" id="CHEBI:78442"/>
        <dbReference type="ChEBI" id="CHEBI:78531"/>
        <dbReference type="ChEBI" id="CHEBI:78597"/>
        <dbReference type="ChEBI" id="CHEBI:83561"/>
        <dbReference type="EC" id="2.3.2.6"/>
    </reaction>
</comment>